<dbReference type="PANTHER" id="PTHR33332">
    <property type="entry name" value="REVERSE TRANSCRIPTASE DOMAIN-CONTAINING PROTEIN"/>
    <property type="match status" value="1"/>
</dbReference>
<protein>
    <recommendedName>
        <fullName evidence="3">Reverse transcriptase domain-containing protein</fullName>
    </recommendedName>
</protein>
<sequence>MQSLGGSMLPPPVPGSISHFNFTYDIRRIIASIAKSSENLHLISSDFPQTDVKGELAEQHCRPGHQQEDQVQQSRFSLSEMDQEYPKLDRVRKTGRGSVGAVVLPVVNGLDGTHLGVLRKLVELLTGTLSIIYHWSWLNGEVPYNWSLISFYDQLTHLVYVQKVVDVVHLDFSKAFDTVSHRILLKKLAAHGLGVCCVHWVQNWLKGQAQRAMVNGIKSIWQLVTRAQYWGQSCSIPVSMVWMTRLSAPSVHCAIKMKDAKRGLGLRTVVLSIMRFLPELNVVEIIRMENLKKRITFVLCLALKEKQEDSETKISQAMPEEVDNWPLELIDKDRKLNNPPNFQEDTVSDLMKHLDPQKSMGPDGIHARVMRELMEELVKSPSTNSPGSVGRSQIIGSCQMSPQSTKRAARPGNYRPVSLTLVPGKDMEQIILSAITQHLQDGQGLRPSQHGFRKGTSCLTNLISFYDQVMTGG</sequence>
<keyword evidence="2" id="KW-1185">Reference proteome</keyword>
<gene>
    <name evidence="1" type="ORF">WISP_65859</name>
</gene>
<accession>A0ABQ9DF05</accession>
<reference evidence="1" key="1">
    <citation type="submission" date="2019-10" db="EMBL/GenBank/DDBJ databases">
        <authorList>
            <person name="Soares A.E.R."/>
            <person name="Aleixo A."/>
            <person name="Schneider P."/>
            <person name="Miyaki C.Y."/>
            <person name="Schneider M.P."/>
            <person name="Mello C."/>
            <person name="Vasconcelos A.T.R."/>
        </authorList>
    </citation>
    <scope>NUCLEOTIDE SEQUENCE</scope>
    <source>
        <tissue evidence="1">Muscle</tissue>
    </source>
</reference>
<name>A0ABQ9DF05_9PASS</name>
<proteinExistence type="predicted"/>
<evidence type="ECO:0008006" key="3">
    <source>
        <dbReference type="Google" id="ProtNLM"/>
    </source>
</evidence>
<dbReference type="EMBL" id="WHWB01033778">
    <property type="protein sequence ID" value="KAJ7417193.1"/>
    <property type="molecule type" value="Genomic_DNA"/>
</dbReference>
<comment type="caution">
    <text evidence="1">The sequence shown here is derived from an EMBL/GenBank/DDBJ whole genome shotgun (WGS) entry which is preliminary data.</text>
</comment>
<organism evidence="1 2">
    <name type="scientific">Willisornis vidua</name>
    <name type="common">Xingu scale-backed antbird</name>
    <dbReference type="NCBI Taxonomy" id="1566151"/>
    <lineage>
        <taxon>Eukaryota</taxon>
        <taxon>Metazoa</taxon>
        <taxon>Chordata</taxon>
        <taxon>Craniata</taxon>
        <taxon>Vertebrata</taxon>
        <taxon>Euteleostomi</taxon>
        <taxon>Archelosauria</taxon>
        <taxon>Archosauria</taxon>
        <taxon>Dinosauria</taxon>
        <taxon>Saurischia</taxon>
        <taxon>Theropoda</taxon>
        <taxon>Coelurosauria</taxon>
        <taxon>Aves</taxon>
        <taxon>Neognathae</taxon>
        <taxon>Neoaves</taxon>
        <taxon>Telluraves</taxon>
        <taxon>Australaves</taxon>
        <taxon>Passeriformes</taxon>
        <taxon>Thamnophilidae</taxon>
        <taxon>Willisornis</taxon>
    </lineage>
</organism>
<dbReference type="Proteomes" id="UP001145742">
    <property type="component" value="Unassembled WGS sequence"/>
</dbReference>
<evidence type="ECO:0000313" key="2">
    <source>
        <dbReference type="Proteomes" id="UP001145742"/>
    </source>
</evidence>
<evidence type="ECO:0000313" key="1">
    <source>
        <dbReference type="EMBL" id="KAJ7417193.1"/>
    </source>
</evidence>